<keyword evidence="1" id="KW-1133">Transmembrane helix</keyword>
<feature type="chain" id="PRO_5002325830" description="Lipoprotein" evidence="2">
    <location>
        <begin position="20"/>
        <end position="120"/>
    </location>
</feature>
<sequence length="120" mass="12966">MKTLIILLGLSCFTQLCNAQLSTPDQKKHFAAGAIISGITYPVIYSTTKRKGKAFFISFGASVLAGFGKEIYDSQKFNSPLDKSEVLATALGGAFASTTFYIFTGKGKKKKQQQEIALVN</sequence>
<keyword evidence="1" id="KW-0472">Membrane</keyword>
<accession>A0A0D7W745</accession>
<evidence type="ECO:0000256" key="2">
    <source>
        <dbReference type="SAM" id="SignalP"/>
    </source>
</evidence>
<reference evidence="3 4" key="1">
    <citation type="journal article" date="2015" name="Antonie Van Leeuwenhoek">
        <title>Tamlana nanhaiensis sp. nov., isolated from surface seawater collected from the South China Sea.</title>
        <authorList>
            <person name="Liu X."/>
            <person name="Lai Q."/>
            <person name="Du Y."/>
            <person name="Li G."/>
            <person name="Sun F."/>
            <person name="Shao Z."/>
        </authorList>
    </citation>
    <scope>NUCLEOTIDE SEQUENCE [LARGE SCALE GENOMIC DNA]</scope>
    <source>
        <strain evidence="3 4">FHC16</strain>
    </source>
</reference>
<feature type="transmembrane region" description="Helical" evidence="1">
    <location>
        <begin position="29"/>
        <end position="47"/>
    </location>
</feature>
<dbReference type="OrthoDB" id="1451800at2"/>
<name>A0A0D7W745_9FLAO</name>
<gene>
    <name evidence="3" type="ORF">PK35_01715</name>
</gene>
<protein>
    <recommendedName>
        <fullName evidence="5">Lipoprotein</fullName>
    </recommendedName>
</protein>
<dbReference type="EMBL" id="JTDV01000001">
    <property type="protein sequence ID" value="KJD34533.1"/>
    <property type="molecule type" value="Genomic_DNA"/>
</dbReference>
<dbReference type="RefSeq" id="WP_044624917.1">
    <property type="nucleotide sequence ID" value="NZ_JTDV01000001.1"/>
</dbReference>
<keyword evidence="2" id="KW-0732">Signal</keyword>
<dbReference type="Proteomes" id="UP000032361">
    <property type="component" value="Unassembled WGS sequence"/>
</dbReference>
<feature type="transmembrane region" description="Helical" evidence="1">
    <location>
        <begin position="54"/>
        <end position="72"/>
    </location>
</feature>
<evidence type="ECO:0000313" key="3">
    <source>
        <dbReference type="EMBL" id="KJD34533.1"/>
    </source>
</evidence>
<evidence type="ECO:0008006" key="5">
    <source>
        <dbReference type="Google" id="ProtNLM"/>
    </source>
</evidence>
<comment type="caution">
    <text evidence="3">The sequence shown here is derived from an EMBL/GenBank/DDBJ whole genome shotgun (WGS) entry which is preliminary data.</text>
</comment>
<keyword evidence="1" id="KW-0812">Transmembrane</keyword>
<dbReference type="PATRIC" id="fig|1382798.3.peg.346"/>
<feature type="signal peptide" evidence="2">
    <location>
        <begin position="1"/>
        <end position="19"/>
    </location>
</feature>
<dbReference type="AlphaFoldDB" id="A0A0D7W745"/>
<evidence type="ECO:0000313" key="4">
    <source>
        <dbReference type="Proteomes" id="UP000032361"/>
    </source>
</evidence>
<proteinExistence type="predicted"/>
<organism evidence="3 4">
    <name type="scientific">Neotamlana nanhaiensis</name>
    <dbReference type="NCBI Taxonomy" id="1382798"/>
    <lineage>
        <taxon>Bacteria</taxon>
        <taxon>Pseudomonadati</taxon>
        <taxon>Bacteroidota</taxon>
        <taxon>Flavobacteriia</taxon>
        <taxon>Flavobacteriales</taxon>
        <taxon>Flavobacteriaceae</taxon>
        <taxon>Neotamlana</taxon>
    </lineage>
</organism>
<feature type="transmembrane region" description="Helical" evidence="1">
    <location>
        <begin position="84"/>
        <end position="103"/>
    </location>
</feature>
<evidence type="ECO:0000256" key="1">
    <source>
        <dbReference type="SAM" id="Phobius"/>
    </source>
</evidence>
<keyword evidence="4" id="KW-1185">Reference proteome</keyword>